<dbReference type="EMBL" id="CP136862">
    <property type="protein sequence ID" value="WOJ88081.1"/>
    <property type="molecule type" value="Genomic_DNA"/>
</dbReference>
<evidence type="ECO:0000256" key="1">
    <source>
        <dbReference type="SAM" id="SignalP"/>
    </source>
</evidence>
<dbReference type="Proteomes" id="UP001626536">
    <property type="component" value="Chromosome"/>
</dbReference>
<feature type="signal peptide" evidence="1">
    <location>
        <begin position="1"/>
        <end position="29"/>
    </location>
</feature>
<dbReference type="InterPro" id="IPR009333">
    <property type="entry name" value="DUF992"/>
</dbReference>
<evidence type="ECO:0000313" key="2">
    <source>
        <dbReference type="EMBL" id="WOJ88081.1"/>
    </source>
</evidence>
<keyword evidence="1" id="KW-0732">Signal</keyword>
<accession>A0ABZ0HQ70</accession>
<dbReference type="Pfam" id="PF06186">
    <property type="entry name" value="DUF992"/>
    <property type="match status" value="1"/>
</dbReference>
<feature type="chain" id="PRO_5045505921" evidence="1">
    <location>
        <begin position="30"/>
        <end position="164"/>
    </location>
</feature>
<protein>
    <submittedName>
        <fullName evidence="2">DUF992 domain-containing protein</fullName>
    </submittedName>
</protein>
<reference evidence="2 3" key="1">
    <citation type="submission" date="2023-10" db="EMBL/GenBank/DDBJ databases">
        <title>Novel methanotroph of the genus Methylocapsa from a subarctic wetland.</title>
        <authorList>
            <person name="Belova S.E."/>
            <person name="Oshkin I.Y."/>
            <person name="Miroshnikov K."/>
            <person name="Dedysh S.N."/>
        </authorList>
    </citation>
    <scope>NUCLEOTIDE SEQUENCE [LARGE SCALE GENOMIC DNA]</scope>
    <source>
        <strain evidence="2 3">RX1</strain>
    </source>
</reference>
<dbReference type="RefSeq" id="WP_407337519.1">
    <property type="nucleotide sequence ID" value="NZ_CP136862.1"/>
</dbReference>
<organism evidence="2 3">
    <name type="scientific">Methylocapsa polymorpha</name>
    <dbReference type="NCBI Taxonomy" id="3080828"/>
    <lineage>
        <taxon>Bacteria</taxon>
        <taxon>Pseudomonadati</taxon>
        <taxon>Pseudomonadota</taxon>
        <taxon>Alphaproteobacteria</taxon>
        <taxon>Hyphomicrobiales</taxon>
        <taxon>Beijerinckiaceae</taxon>
        <taxon>Methylocapsa</taxon>
    </lineage>
</organism>
<gene>
    <name evidence="2" type="ORF">RZS28_09440</name>
</gene>
<name>A0ABZ0HQ70_9HYPH</name>
<evidence type="ECO:0000313" key="3">
    <source>
        <dbReference type="Proteomes" id="UP001626536"/>
    </source>
</evidence>
<keyword evidence="3" id="KW-1185">Reference proteome</keyword>
<sequence>MHLSFCPKLPAWLLSAGLVSLAATMPAAAAVRSGLLDCSVSPGIGFVITSSRALSCVFRPRHGRPEYYVGTVQRFGLAIGITGPSRFVWGVFTAAPRGAPFPLAGDYAGVGAGATVGVGLSANALVGGNAGSVTLQPLSIGAQTGIALSAGVGALTLEPAGLAR</sequence>
<proteinExistence type="predicted"/>